<protein>
    <recommendedName>
        <fullName evidence="6">Major facilitator superfamily (MFS) profile domain-containing protein</fullName>
    </recommendedName>
</protein>
<dbReference type="GO" id="GO:0016020">
    <property type="term" value="C:membrane"/>
    <property type="evidence" value="ECO:0007669"/>
    <property type="project" value="UniProtKB-SubCell"/>
</dbReference>
<dbReference type="Proteomes" id="UP000000707">
    <property type="component" value="Unassembled WGS sequence"/>
</dbReference>
<comment type="subcellular location">
    <subcellularLocation>
        <location evidence="1">Membrane</location>
        <topology evidence="1">Multi-pass membrane protein</topology>
    </subcellularLocation>
</comment>
<accession>G3BE84</accession>
<dbReference type="STRING" id="590646.G3BE84"/>
<feature type="transmembrane region" description="Helical" evidence="5">
    <location>
        <begin position="76"/>
        <end position="94"/>
    </location>
</feature>
<dbReference type="PANTHER" id="PTHR42718">
    <property type="entry name" value="MAJOR FACILITATOR SUPERFAMILY MULTIDRUG TRANSPORTER MFSC"/>
    <property type="match status" value="1"/>
</dbReference>
<dbReference type="Gene3D" id="1.20.1250.20">
    <property type="entry name" value="MFS general substrate transporter like domains"/>
    <property type="match status" value="2"/>
</dbReference>
<keyword evidence="8" id="KW-1185">Reference proteome</keyword>
<feature type="transmembrane region" description="Helical" evidence="5">
    <location>
        <begin position="469"/>
        <end position="494"/>
    </location>
</feature>
<name>G3BE84_CANTC</name>
<feature type="transmembrane region" description="Helical" evidence="5">
    <location>
        <begin position="168"/>
        <end position="190"/>
    </location>
</feature>
<evidence type="ECO:0000259" key="6">
    <source>
        <dbReference type="PROSITE" id="PS50850"/>
    </source>
</evidence>
<dbReference type="OrthoDB" id="2130629at2759"/>
<reference evidence="7 8" key="1">
    <citation type="journal article" date="2011" name="Proc. Natl. Acad. Sci. U.S.A.">
        <title>Comparative genomics of xylose-fermenting fungi for enhanced biofuel production.</title>
        <authorList>
            <person name="Wohlbach D.J."/>
            <person name="Kuo A."/>
            <person name="Sato T.K."/>
            <person name="Potts K.M."/>
            <person name="Salamov A.A."/>
            <person name="LaButti K.M."/>
            <person name="Sun H."/>
            <person name="Clum A."/>
            <person name="Pangilinan J.L."/>
            <person name="Lindquist E.A."/>
            <person name="Lucas S."/>
            <person name="Lapidus A."/>
            <person name="Jin M."/>
            <person name="Gunawan C."/>
            <person name="Balan V."/>
            <person name="Dale B.E."/>
            <person name="Jeffries T.W."/>
            <person name="Zinkel R."/>
            <person name="Barry K.W."/>
            <person name="Grigoriev I.V."/>
            <person name="Gasch A.P."/>
        </authorList>
    </citation>
    <scope>NUCLEOTIDE SEQUENCE [LARGE SCALE GENOMIC DNA]</scope>
    <source>
        <strain evidence="8">ATCC 10573 / BCRC 21748 / CBS 615 / JCM 9827 / NBRC 10315 / NRRL Y-1498 / VKM Y-70</strain>
    </source>
</reference>
<keyword evidence="4 5" id="KW-0472">Membrane</keyword>
<feature type="transmembrane region" description="Helical" evidence="5">
    <location>
        <begin position="232"/>
        <end position="252"/>
    </location>
</feature>
<dbReference type="SUPFAM" id="SSF103473">
    <property type="entry name" value="MFS general substrate transporter"/>
    <property type="match status" value="1"/>
</dbReference>
<feature type="transmembrane region" description="Helical" evidence="5">
    <location>
        <begin position="303"/>
        <end position="323"/>
    </location>
</feature>
<evidence type="ECO:0000313" key="8">
    <source>
        <dbReference type="Proteomes" id="UP000000707"/>
    </source>
</evidence>
<evidence type="ECO:0000256" key="4">
    <source>
        <dbReference type="ARBA" id="ARBA00023136"/>
    </source>
</evidence>
<feature type="transmembrane region" description="Helical" evidence="5">
    <location>
        <begin position="196"/>
        <end position="220"/>
    </location>
</feature>
<dbReference type="InterPro" id="IPR011701">
    <property type="entry name" value="MFS"/>
</dbReference>
<dbReference type="PROSITE" id="PS50850">
    <property type="entry name" value="MFS"/>
    <property type="match status" value="1"/>
</dbReference>
<sequence>MVILYKRKLSSPRNVTSIIKSSMSETEFKFKSIHHEISLVTIIAMAQILCQGSITMSMSIMDVVLKSFPGEYQSSIKVWFMGSFALTLGTFILISGKLGDIYGLKCIFAIGWVWTCLSALLTGLSVYTHSVVFYIICRALQGIGFALLLPCGMGIIGNLYPVGFRKNFVFSIVGAAGPFGAALGALMAAVIAQLSWWPLCFFIISIIGAAFAGLTIWLIPNSINAASKDFKEFDLIGSLIGTTGLILLNIVLNQGPLAGWNKPYIIALLVISVFLIGGFFIYELKFAEYPLLPMSIFNYKIGMVLICIALGWGSFGIWQYYYWIIMLELRNYTPIAVGASYIPVLVLGIVAAMSVAFIIHRTRPSYILFAASLGFHVGCIMLAVTPVKQSYWGLTFGQLFILTWGMDLSFAAGSIILSDFLPKEHQGMAGSLVSTVVNYSVSLFLSLASNIEVETYKKVHSSIKSYRNAIYFGIGISGLGVLLAFAFILFQIFLHDKNDTLDKESNFDLQSETTQVPSDDELEK</sequence>
<feature type="transmembrane region" description="Helical" evidence="5">
    <location>
        <begin position="429"/>
        <end position="449"/>
    </location>
</feature>
<dbReference type="AlphaFoldDB" id="G3BE84"/>
<feature type="domain" description="Major facilitator superfamily (MFS) profile" evidence="6">
    <location>
        <begin position="39"/>
        <end position="498"/>
    </location>
</feature>
<proteinExistence type="predicted"/>
<feature type="transmembrane region" description="Helical" evidence="5">
    <location>
        <begin position="133"/>
        <end position="156"/>
    </location>
</feature>
<feature type="transmembrane region" description="Helical" evidence="5">
    <location>
        <begin position="335"/>
        <end position="359"/>
    </location>
</feature>
<evidence type="ECO:0000256" key="3">
    <source>
        <dbReference type="ARBA" id="ARBA00022989"/>
    </source>
</evidence>
<keyword evidence="2 5" id="KW-0812">Transmembrane</keyword>
<gene>
    <name evidence="7" type="ORF">CANTEDRAFT_127755</name>
</gene>
<dbReference type="PANTHER" id="PTHR42718:SF14">
    <property type="entry name" value="AMINOTRIAZOLE RESISTANCE PROTEIN"/>
    <property type="match status" value="1"/>
</dbReference>
<feature type="transmembrane region" description="Helical" evidence="5">
    <location>
        <begin position="366"/>
        <end position="384"/>
    </location>
</feature>
<dbReference type="EMBL" id="GL996528">
    <property type="protein sequence ID" value="EGV60484.1"/>
    <property type="molecule type" value="Genomic_DNA"/>
</dbReference>
<feature type="transmembrane region" description="Helical" evidence="5">
    <location>
        <begin position="106"/>
        <end position="127"/>
    </location>
</feature>
<evidence type="ECO:0000256" key="5">
    <source>
        <dbReference type="SAM" id="Phobius"/>
    </source>
</evidence>
<organism evidence="8">
    <name type="scientific">Candida tenuis (strain ATCC 10573 / BCRC 21748 / CBS 615 / JCM 9827 / NBRC 10315 / NRRL Y-1498 / VKM Y-70)</name>
    <name type="common">Yeast</name>
    <name type="synonym">Yamadazyma tenuis</name>
    <dbReference type="NCBI Taxonomy" id="590646"/>
    <lineage>
        <taxon>Eukaryota</taxon>
        <taxon>Fungi</taxon>
        <taxon>Dikarya</taxon>
        <taxon>Ascomycota</taxon>
        <taxon>Saccharomycotina</taxon>
        <taxon>Pichiomycetes</taxon>
        <taxon>Debaryomycetaceae</taxon>
        <taxon>Yamadazyma</taxon>
    </lineage>
</organism>
<evidence type="ECO:0000313" key="7">
    <source>
        <dbReference type="EMBL" id="EGV60484.1"/>
    </source>
</evidence>
<dbReference type="InterPro" id="IPR020846">
    <property type="entry name" value="MFS_dom"/>
</dbReference>
<evidence type="ECO:0000256" key="1">
    <source>
        <dbReference type="ARBA" id="ARBA00004141"/>
    </source>
</evidence>
<dbReference type="Pfam" id="PF07690">
    <property type="entry name" value="MFS_1"/>
    <property type="match status" value="1"/>
</dbReference>
<feature type="transmembrane region" description="Helical" evidence="5">
    <location>
        <begin position="264"/>
        <end position="282"/>
    </location>
</feature>
<dbReference type="GO" id="GO:0022857">
    <property type="term" value="F:transmembrane transporter activity"/>
    <property type="evidence" value="ECO:0007669"/>
    <property type="project" value="InterPro"/>
</dbReference>
<keyword evidence="3 5" id="KW-1133">Transmembrane helix</keyword>
<dbReference type="InterPro" id="IPR036259">
    <property type="entry name" value="MFS_trans_sf"/>
</dbReference>
<dbReference type="eggNOG" id="KOG0254">
    <property type="taxonomic scope" value="Eukaryota"/>
</dbReference>
<feature type="transmembrane region" description="Helical" evidence="5">
    <location>
        <begin position="37"/>
        <end position="56"/>
    </location>
</feature>
<evidence type="ECO:0000256" key="2">
    <source>
        <dbReference type="ARBA" id="ARBA00022692"/>
    </source>
</evidence>